<gene>
    <name evidence="3" type="ORF">C6Y28_00585</name>
</gene>
<dbReference type="InterPro" id="IPR051319">
    <property type="entry name" value="Oligoribo/pAp-PDE_c-di-AMP_PDE"/>
</dbReference>
<protein>
    <submittedName>
        <fullName evidence="3">Bifunctional oligoribonuclease/PAP phosphatase NrnA</fullName>
    </submittedName>
</protein>
<dbReference type="Proteomes" id="UP000238358">
    <property type="component" value="Chromosome"/>
</dbReference>
<dbReference type="AlphaFoldDB" id="A0A2S0M470"/>
<reference evidence="3 4" key="1">
    <citation type="journal article" date="2018" name="Genome Announc.">
        <title>Complete genomes of two Megasphaera elsdenii strains, NCIMB 702410 and ATCC 25940.</title>
        <authorList>
            <person name="Hatmaker E.A."/>
            <person name="O'Dell K."/>
            <person name="Riley L.A."/>
            <person name="Klingeman D.M."/>
            <person name="Guss A.M."/>
        </authorList>
    </citation>
    <scope>NUCLEOTIDE SEQUENCE [LARGE SCALE GENOMIC DNA]</scope>
    <source>
        <strain evidence="3 4">NCIMB702410</strain>
    </source>
</reference>
<evidence type="ECO:0000259" key="2">
    <source>
        <dbReference type="Pfam" id="PF02272"/>
    </source>
</evidence>
<dbReference type="OrthoDB" id="9803668at2"/>
<name>A0A2S0M470_MEGEL</name>
<dbReference type="InterPro" id="IPR038763">
    <property type="entry name" value="DHH_sf"/>
</dbReference>
<proteinExistence type="predicted"/>
<dbReference type="InterPro" id="IPR001667">
    <property type="entry name" value="DDH_dom"/>
</dbReference>
<accession>A0A2S0M470</accession>
<dbReference type="PANTHER" id="PTHR47618:SF1">
    <property type="entry name" value="BIFUNCTIONAL OLIGORIBONUCLEASE AND PAP PHOSPHATASE NRNA"/>
    <property type="match status" value="1"/>
</dbReference>
<dbReference type="Gene3D" id="3.90.1640.10">
    <property type="entry name" value="inorganic pyrophosphatase (n-terminal core)"/>
    <property type="match status" value="1"/>
</dbReference>
<dbReference type="GO" id="GO:0003676">
    <property type="term" value="F:nucleic acid binding"/>
    <property type="evidence" value="ECO:0007669"/>
    <property type="project" value="InterPro"/>
</dbReference>
<dbReference type="Pfam" id="PF01368">
    <property type="entry name" value="DHH"/>
    <property type="match status" value="1"/>
</dbReference>
<feature type="domain" description="DDH" evidence="1">
    <location>
        <begin position="17"/>
        <end position="157"/>
    </location>
</feature>
<dbReference type="InterPro" id="IPR003156">
    <property type="entry name" value="DHHA1_dom"/>
</dbReference>
<sequence length="314" mass="35108">MNCSAQEIYTLLCHYDKILLTAHVSPDGDAIGSLLALWHWLQLQGKKAVMVIDDDIDDRYDFLDGLQYINKPDQVETDDSWLTVVLDATGLGRIGQVESLVRGKVLNIDHHISNEHFAQWEYVRPDCAATGEILTYLFDLWHSEWNTAMADALYTAIATDCGFFKFNNTTGHTLRMAAVLVDHGARPDFISEHLDARSLEKLKALSKVLEHLELFDDGRISCLSYTPEVLKITGEHTGMYMDYARNVKGSEVAFTVKYVSDKETRVSLRSKGMDVNAVAAVFGGGGHVRAAGCTLDKPLDEAKKLIVKEIEKRL</sequence>
<organism evidence="3 4">
    <name type="scientific">Megasphaera elsdenii</name>
    <dbReference type="NCBI Taxonomy" id="907"/>
    <lineage>
        <taxon>Bacteria</taxon>
        <taxon>Bacillati</taxon>
        <taxon>Bacillota</taxon>
        <taxon>Negativicutes</taxon>
        <taxon>Veillonellales</taxon>
        <taxon>Veillonellaceae</taxon>
        <taxon>Megasphaera</taxon>
    </lineage>
</organism>
<dbReference type="Gene3D" id="3.10.310.30">
    <property type="match status" value="1"/>
</dbReference>
<dbReference type="EMBL" id="CP027569">
    <property type="protein sequence ID" value="AVO26243.1"/>
    <property type="molecule type" value="Genomic_DNA"/>
</dbReference>
<evidence type="ECO:0000259" key="1">
    <source>
        <dbReference type="Pfam" id="PF01368"/>
    </source>
</evidence>
<dbReference type="SUPFAM" id="SSF64182">
    <property type="entry name" value="DHH phosphoesterases"/>
    <property type="match status" value="1"/>
</dbReference>
<evidence type="ECO:0000313" key="4">
    <source>
        <dbReference type="Proteomes" id="UP000238358"/>
    </source>
</evidence>
<feature type="domain" description="DHHA1" evidence="2">
    <location>
        <begin position="232"/>
        <end position="312"/>
    </location>
</feature>
<dbReference type="PANTHER" id="PTHR47618">
    <property type="entry name" value="BIFUNCTIONAL OLIGORIBONUCLEASE AND PAP PHOSPHATASE NRNA"/>
    <property type="match status" value="1"/>
</dbReference>
<evidence type="ECO:0000313" key="3">
    <source>
        <dbReference type="EMBL" id="AVO26243.1"/>
    </source>
</evidence>
<dbReference type="Pfam" id="PF02272">
    <property type="entry name" value="DHHA1"/>
    <property type="match status" value="1"/>
</dbReference>
<dbReference type="RefSeq" id="WP_027894843.1">
    <property type="nucleotide sequence ID" value="NZ_CALZUV010000004.1"/>
</dbReference>